<evidence type="ECO:0000256" key="7">
    <source>
        <dbReference type="ARBA" id="ARBA00023170"/>
    </source>
</evidence>
<keyword evidence="8" id="KW-0325">Glycoprotein</keyword>
<evidence type="ECO:0000313" key="13">
    <source>
        <dbReference type="Proteomes" id="UP001249851"/>
    </source>
</evidence>
<dbReference type="PANTHER" id="PTHR24246">
    <property type="entry name" value="OLFACTORY RECEPTOR AND ADENOSINE RECEPTOR"/>
    <property type="match status" value="1"/>
</dbReference>
<dbReference type="InterPro" id="IPR017452">
    <property type="entry name" value="GPCR_Rhodpsn_7TM"/>
</dbReference>
<evidence type="ECO:0000259" key="11">
    <source>
        <dbReference type="PROSITE" id="PS50262"/>
    </source>
</evidence>
<keyword evidence="9" id="KW-0807">Transducer</keyword>
<keyword evidence="3 10" id="KW-0812">Transmembrane</keyword>
<dbReference type="GO" id="GO:0005886">
    <property type="term" value="C:plasma membrane"/>
    <property type="evidence" value="ECO:0007669"/>
    <property type="project" value="UniProtKB-SubCell"/>
</dbReference>
<evidence type="ECO:0000256" key="9">
    <source>
        <dbReference type="ARBA" id="ARBA00023224"/>
    </source>
</evidence>
<reference evidence="12" key="2">
    <citation type="journal article" date="2023" name="Science">
        <title>Genomic signatures of disease resistance in endangered staghorn corals.</title>
        <authorList>
            <person name="Vollmer S.V."/>
            <person name="Selwyn J.D."/>
            <person name="Despard B.A."/>
            <person name="Roesel C.L."/>
        </authorList>
    </citation>
    <scope>NUCLEOTIDE SEQUENCE</scope>
    <source>
        <strain evidence="12">K2</strain>
    </source>
</reference>
<keyword evidence="7" id="KW-0675">Receptor</keyword>
<keyword evidence="5" id="KW-0297">G-protein coupled receptor</keyword>
<keyword evidence="13" id="KW-1185">Reference proteome</keyword>
<dbReference type="GO" id="GO:0004930">
    <property type="term" value="F:G protein-coupled receptor activity"/>
    <property type="evidence" value="ECO:0007669"/>
    <property type="project" value="UniProtKB-KW"/>
</dbReference>
<dbReference type="Gene3D" id="1.20.1070.10">
    <property type="entry name" value="Rhodopsin 7-helix transmembrane proteins"/>
    <property type="match status" value="1"/>
</dbReference>
<feature type="transmembrane region" description="Helical" evidence="10">
    <location>
        <begin position="126"/>
        <end position="142"/>
    </location>
</feature>
<sequence length="170" mass="19480">MFEVMPTVTMPFIYARIFFTVRRHARLMALQTTQLEYNSEIKEDCLAKTTSIKIPTTSQDNNKNICKGSPQYARKRRLPENVLNITVLGTVIAFFELCWSLDIVVSSCKKLGLCVIDDSALRVSDVMIFANSAINPVVYALLKNDIRREMGKLWPCTHKNQVIDRNDLNY</sequence>
<accession>A0AAD9R482</accession>
<comment type="subcellular location">
    <subcellularLocation>
        <location evidence="1">Cell membrane</location>
        <topology evidence="1">Multi-pass membrane protein</topology>
    </subcellularLocation>
</comment>
<protein>
    <recommendedName>
        <fullName evidence="11">G-protein coupled receptors family 1 profile domain-containing protein</fullName>
    </recommendedName>
</protein>
<dbReference type="Proteomes" id="UP001249851">
    <property type="component" value="Unassembled WGS sequence"/>
</dbReference>
<evidence type="ECO:0000256" key="10">
    <source>
        <dbReference type="SAM" id="Phobius"/>
    </source>
</evidence>
<evidence type="ECO:0000256" key="2">
    <source>
        <dbReference type="ARBA" id="ARBA00022475"/>
    </source>
</evidence>
<keyword evidence="6 10" id="KW-0472">Membrane</keyword>
<name>A0AAD9R482_ACRCE</name>
<dbReference type="AlphaFoldDB" id="A0AAD9R482"/>
<evidence type="ECO:0000256" key="6">
    <source>
        <dbReference type="ARBA" id="ARBA00023136"/>
    </source>
</evidence>
<dbReference type="PANTHER" id="PTHR24246:SF27">
    <property type="entry name" value="ADENOSINE RECEPTOR, ISOFORM A"/>
    <property type="match status" value="1"/>
</dbReference>
<organism evidence="12 13">
    <name type="scientific">Acropora cervicornis</name>
    <name type="common">Staghorn coral</name>
    <dbReference type="NCBI Taxonomy" id="6130"/>
    <lineage>
        <taxon>Eukaryota</taxon>
        <taxon>Metazoa</taxon>
        <taxon>Cnidaria</taxon>
        <taxon>Anthozoa</taxon>
        <taxon>Hexacorallia</taxon>
        <taxon>Scleractinia</taxon>
        <taxon>Astrocoeniina</taxon>
        <taxon>Acroporidae</taxon>
        <taxon>Acropora</taxon>
    </lineage>
</organism>
<evidence type="ECO:0000256" key="5">
    <source>
        <dbReference type="ARBA" id="ARBA00023040"/>
    </source>
</evidence>
<feature type="transmembrane region" description="Helical" evidence="10">
    <location>
        <begin position="82"/>
        <end position="106"/>
    </location>
</feature>
<dbReference type="SUPFAM" id="SSF81321">
    <property type="entry name" value="Family A G protein-coupled receptor-like"/>
    <property type="match status" value="1"/>
</dbReference>
<dbReference type="EMBL" id="JARQWQ010000003">
    <property type="protein sequence ID" value="KAK2572769.1"/>
    <property type="molecule type" value="Genomic_DNA"/>
</dbReference>
<evidence type="ECO:0000256" key="8">
    <source>
        <dbReference type="ARBA" id="ARBA00023180"/>
    </source>
</evidence>
<proteinExistence type="predicted"/>
<keyword evidence="2" id="KW-1003">Cell membrane</keyword>
<evidence type="ECO:0000256" key="1">
    <source>
        <dbReference type="ARBA" id="ARBA00004651"/>
    </source>
</evidence>
<evidence type="ECO:0000256" key="4">
    <source>
        <dbReference type="ARBA" id="ARBA00022989"/>
    </source>
</evidence>
<gene>
    <name evidence="12" type="ORF">P5673_001753</name>
</gene>
<feature type="domain" description="G-protein coupled receptors family 1 profile" evidence="11">
    <location>
        <begin position="1"/>
        <end position="139"/>
    </location>
</feature>
<evidence type="ECO:0000256" key="3">
    <source>
        <dbReference type="ARBA" id="ARBA00022692"/>
    </source>
</evidence>
<dbReference type="PROSITE" id="PS50262">
    <property type="entry name" value="G_PROTEIN_RECEP_F1_2"/>
    <property type="match status" value="1"/>
</dbReference>
<keyword evidence="4 10" id="KW-1133">Transmembrane helix</keyword>
<evidence type="ECO:0000313" key="12">
    <source>
        <dbReference type="EMBL" id="KAK2572769.1"/>
    </source>
</evidence>
<reference evidence="12" key="1">
    <citation type="journal article" date="2023" name="G3 (Bethesda)">
        <title>Whole genome assembly and annotation of the endangered Caribbean coral Acropora cervicornis.</title>
        <authorList>
            <person name="Selwyn J.D."/>
            <person name="Vollmer S.V."/>
        </authorList>
    </citation>
    <scope>NUCLEOTIDE SEQUENCE</scope>
    <source>
        <strain evidence="12">K2</strain>
    </source>
</reference>
<comment type="caution">
    <text evidence="12">The sequence shown here is derived from an EMBL/GenBank/DDBJ whole genome shotgun (WGS) entry which is preliminary data.</text>
</comment>